<dbReference type="STRING" id="1714264.BTO30_14110"/>
<proteinExistence type="predicted"/>
<protein>
    <recommendedName>
        <fullName evidence="1">PIN like domain-containing protein</fullName>
    </recommendedName>
</protein>
<keyword evidence="3" id="KW-1185">Reference proteome</keyword>
<evidence type="ECO:0000259" key="1">
    <source>
        <dbReference type="Pfam" id="PF18476"/>
    </source>
</evidence>
<reference evidence="2 3" key="1">
    <citation type="submission" date="2016-12" db="EMBL/GenBank/DDBJ databases">
        <title>Domibacillus antri genome sequencing.</title>
        <authorList>
            <person name="Verma A."/>
            <person name="Krishnamurthi S."/>
        </authorList>
    </citation>
    <scope>NUCLEOTIDE SEQUENCE [LARGE SCALE GENOMIC DNA]</scope>
    <source>
        <strain evidence="2 3">XD80</strain>
    </source>
</reference>
<dbReference type="OrthoDB" id="9182727at2"/>
<dbReference type="EMBL" id="MSDU01000038">
    <property type="protein sequence ID" value="OLN21612.1"/>
    <property type="molecule type" value="Genomic_DNA"/>
</dbReference>
<organism evidence="2 3">
    <name type="scientific">Domibacillus antri</name>
    <dbReference type="NCBI Taxonomy" id="1714264"/>
    <lineage>
        <taxon>Bacteria</taxon>
        <taxon>Bacillati</taxon>
        <taxon>Bacillota</taxon>
        <taxon>Bacilli</taxon>
        <taxon>Bacillales</taxon>
        <taxon>Bacillaceae</taxon>
        <taxon>Domibacillus</taxon>
    </lineage>
</organism>
<comment type="caution">
    <text evidence="2">The sequence shown here is derived from an EMBL/GenBank/DDBJ whole genome shotgun (WGS) entry which is preliminary data.</text>
</comment>
<gene>
    <name evidence="2" type="ORF">BTO30_14110</name>
</gene>
<name>A0A1Q8Q2T9_9BACI</name>
<accession>A0A1Q8Q2T9</accession>
<dbReference type="RefSeq" id="WP_075399357.1">
    <property type="nucleotide sequence ID" value="NZ_MSDU01000038.1"/>
</dbReference>
<dbReference type="InterPro" id="IPR041578">
    <property type="entry name" value="PIN_8"/>
</dbReference>
<dbReference type="Pfam" id="PF18476">
    <property type="entry name" value="PIN_8"/>
    <property type="match status" value="1"/>
</dbReference>
<sequence length="504" mass="58713">MTESIENKKKQIINLINNENSCIVYDTNIYLNLYEYSPETAEFFAKLTNHISNKLILPSTVKREFDNNHGASINRQQNKFKNAVSNLTQPVDQMKSKLQKQFDILDSFKFPRIDELRQDIINEIERLENIFGDYVSEHGNFEELNKNFLNKDMIKQLVDKLVINNKLLEAFTLDEIYLLCAEGERRYKKRTPPGYKDGEKKTGVQAYGDLLIWKEVLAYCQEKNLNLIFVTDDVKEDWFEINDSKRIGFRLELIEEFHKQTKKDVLGVTSQEFFTAVADMYNEEVPTPAEWILGYDLENYIEQLKESFIYSDVQEALISAGDGFVDTSTLTQYDGSNFEMDEDFLENDLISYNFEGYNDGIAEYIVTFNLKLKAFSQEYGGRDDDTKEIILSAPRIHELEGEISVKIQREIDSYLDYWSDINLYDDIEIVDGALREVGTYTEDDLCIECGKEIGIYFDYEQRPICEKCIVINEKGTICTTCGRKVPYDIMYDDKTCLPCEMKNE</sequence>
<feature type="domain" description="PIN like" evidence="1">
    <location>
        <begin position="23"/>
        <end position="253"/>
    </location>
</feature>
<dbReference type="AlphaFoldDB" id="A0A1Q8Q2T9"/>
<evidence type="ECO:0000313" key="3">
    <source>
        <dbReference type="Proteomes" id="UP000185568"/>
    </source>
</evidence>
<dbReference type="Proteomes" id="UP000185568">
    <property type="component" value="Unassembled WGS sequence"/>
</dbReference>
<evidence type="ECO:0000313" key="2">
    <source>
        <dbReference type="EMBL" id="OLN21612.1"/>
    </source>
</evidence>